<reference evidence="2 3" key="1">
    <citation type="submission" date="2019-12" db="EMBL/GenBank/DDBJ databases">
        <title>Draft genome sequence of the ascomycete Xylaria multiplex DSM 110363.</title>
        <authorList>
            <person name="Buettner E."/>
            <person name="Kellner H."/>
        </authorList>
    </citation>
    <scope>NUCLEOTIDE SEQUENCE [LARGE SCALE GENOMIC DNA]</scope>
    <source>
        <strain evidence="2 3">DSM 110363</strain>
    </source>
</reference>
<feature type="region of interest" description="Disordered" evidence="1">
    <location>
        <begin position="121"/>
        <end position="167"/>
    </location>
</feature>
<evidence type="ECO:0000256" key="1">
    <source>
        <dbReference type="SAM" id="MobiDB-lite"/>
    </source>
</evidence>
<dbReference type="AlphaFoldDB" id="A0A7C8IQ77"/>
<name>A0A7C8IQ77_9PEZI</name>
<evidence type="ECO:0000313" key="2">
    <source>
        <dbReference type="EMBL" id="KAF2965604.1"/>
    </source>
</evidence>
<dbReference type="Proteomes" id="UP000481858">
    <property type="component" value="Unassembled WGS sequence"/>
</dbReference>
<proteinExistence type="predicted"/>
<evidence type="ECO:0000313" key="3">
    <source>
        <dbReference type="Proteomes" id="UP000481858"/>
    </source>
</evidence>
<protein>
    <submittedName>
        <fullName evidence="2">Uncharacterized protein</fullName>
    </submittedName>
</protein>
<gene>
    <name evidence="2" type="ORF">GQX73_g7965</name>
</gene>
<comment type="caution">
    <text evidence="2">The sequence shown here is derived from an EMBL/GenBank/DDBJ whole genome shotgun (WGS) entry which is preliminary data.</text>
</comment>
<dbReference type="OrthoDB" id="3508621at2759"/>
<accession>A0A7C8IQ77</accession>
<dbReference type="EMBL" id="WUBL01000110">
    <property type="protein sequence ID" value="KAF2965604.1"/>
    <property type="molecule type" value="Genomic_DNA"/>
</dbReference>
<dbReference type="InParanoid" id="A0A7C8IQ77"/>
<sequence>MSDESRLPKDPTAWEAASNQLVWKSIHHYGLACSGSGISREQFILLRTLWKSHTIDSLYARDRSTWIDDSSFQEAQRFLSSSAIASTWQRFLESTGTPPKTLEEQGYAGLDTFSLVRYEPNRQEDKKSAQTESCRPILPDPDPEAPRSGTAYRGGSPAPYETPEDFSSPFEDPRVFKAIQDEQIVNTALIEYLNALAIHCTELEANWTLHRLPLIARDHTGTKTYEARVDGYLKSRQDEQPLAIMEVKPFTRKTKKAAIRMQESAQMASWINQYRPLNMSQLRATGEKIRRLLISQDRHLIYLNFADFDASYVDYICDKQGININEVSFLRMNEYGPFDVGNQSAMSMLGELVLGYALGESRKAVAGS</sequence>
<keyword evidence="3" id="KW-1185">Reference proteome</keyword>
<organism evidence="2 3">
    <name type="scientific">Xylaria multiplex</name>
    <dbReference type="NCBI Taxonomy" id="323545"/>
    <lineage>
        <taxon>Eukaryota</taxon>
        <taxon>Fungi</taxon>
        <taxon>Dikarya</taxon>
        <taxon>Ascomycota</taxon>
        <taxon>Pezizomycotina</taxon>
        <taxon>Sordariomycetes</taxon>
        <taxon>Xylariomycetidae</taxon>
        <taxon>Xylariales</taxon>
        <taxon>Xylariaceae</taxon>
        <taxon>Xylaria</taxon>
    </lineage>
</organism>